<feature type="active site" evidence="8">
    <location>
        <position position="446"/>
    </location>
</feature>
<dbReference type="GO" id="GO:0048029">
    <property type="term" value="F:monosaccharide binding"/>
    <property type="evidence" value="ECO:0007669"/>
    <property type="project" value="TreeGrafter"/>
</dbReference>
<dbReference type="AlphaFoldDB" id="A0A7C9LVH8"/>
<dbReference type="InterPro" id="IPR035476">
    <property type="entry name" value="SIS_PGI_1"/>
</dbReference>
<dbReference type="FunFam" id="3.40.50.10490:FF:000018">
    <property type="entry name" value="Glucose-6-phosphate isomerase"/>
    <property type="match status" value="1"/>
</dbReference>
<keyword evidence="6 8" id="KW-0413">Isomerase</keyword>
<feature type="active site" description="Proton donor" evidence="8">
    <location>
        <position position="415"/>
    </location>
</feature>
<dbReference type="Gene3D" id="1.10.1390.10">
    <property type="match status" value="1"/>
</dbReference>
<evidence type="ECO:0000313" key="11">
    <source>
        <dbReference type="EMBL" id="MUN06799.1"/>
    </source>
</evidence>
<dbReference type="InterPro" id="IPR035482">
    <property type="entry name" value="SIS_PGI_2"/>
</dbReference>
<gene>
    <name evidence="8" type="primary">pgi</name>
    <name evidence="11" type="ORF">GLX25_06665</name>
</gene>
<dbReference type="GO" id="GO:0004347">
    <property type="term" value="F:glucose-6-phosphate isomerase activity"/>
    <property type="evidence" value="ECO:0007669"/>
    <property type="project" value="UniProtKB-UniRule"/>
</dbReference>
<dbReference type="GO" id="GO:0051156">
    <property type="term" value="P:glucose 6-phosphate metabolic process"/>
    <property type="evidence" value="ECO:0007669"/>
    <property type="project" value="TreeGrafter"/>
</dbReference>
<dbReference type="HAMAP" id="MF_00473">
    <property type="entry name" value="G6P_isomerase"/>
    <property type="match status" value="1"/>
</dbReference>
<keyword evidence="4 8" id="KW-0963">Cytoplasm</keyword>
<dbReference type="InterPro" id="IPR046348">
    <property type="entry name" value="SIS_dom_sf"/>
</dbReference>
<keyword evidence="3 8" id="KW-0312">Gluconeogenesis</keyword>
<dbReference type="InterPro" id="IPR001672">
    <property type="entry name" value="G6P_Isomerase"/>
</dbReference>
<evidence type="ECO:0000256" key="10">
    <source>
        <dbReference type="SAM" id="MobiDB-lite"/>
    </source>
</evidence>
<dbReference type="GO" id="GO:0005829">
    <property type="term" value="C:cytosol"/>
    <property type="evidence" value="ECO:0007669"/>
    <property type="project" value="TreeGrafter"/>
</dbReference>
<dbReference type="Gene3D" id="3.40.50.10490">
    <property type="entry name" value="Glucose-6-phosphate isomerase like protein, domain 1"/>
    <property type="match status" value="2"/>
</dbReference>
<dbReference type="GO" id="GO:0006096">
    <property type="term" value="P:glycolytic process"/>
    <property type="evidence" value="ECO:0007669"/>
    <property type="project" value="UniProtKB-UniRule"/>
</dbReference>
<organism evidence="11 12">
    <name type="scientific">Agromyces luteolus</name>
    <dbReference type="NCBI Taxonomy" id="88373"/>
    <lineage>
        <taxon>Bacteria</taxon>
        <taxon>Bacillati</taxon>
        <taxon>Actinomycetota</taxon>
        <taxon>Actinomycetes</taxon>
        <taxon>Micrococcales</taxon>
        <taxon>Microbacteriaceae</taxon>
        <taxon>Agromyces</taxon>
    </lineage>
</organism>
<comment type="function">
    <text evidence="8">Catalyzes the reversible isomerization of glucose-6-phosphate to fructose-6-phosphate.</text>
</comment>
<dbReference type="PROSITE" id="PS00765">
    <property type="entry name" value="P_GLUCOSE_ISOMERASE_1"/>
    <property type="match status" value="1"/>
</dbReference>
<keyword evidence="12" id="KW-1185">Reference proteome</keyword>
<dbReference type="CDD" id="cd05015">
    <property type="entry name" value="SIS_PGI_1"/>
    <property type="match status" value="1"/>
</dbReference>
<dbReference type="EMBL" id="WODA01000009">
    <property type="protein sequence ID" value="MUN06799.1"/>
    <property type="molecule type" value="Genomic_DNA"/>
</dbReference>
<dbReference type="GO" id="GO:0097367">
    <property type="term" value="F:carbohydrate derivative binding"/>
    <property type="evidence" value="ECO:0007669"/>
    <property type="project" value="InterPro"/>
</dbReference>
<comment type="pathway">
    <text evidence="1 8 9">Carbohydrate degradation; glycolysis; D-glyceraldehyde 3-phosphate and glycerone phosphate from D-glucose: step 2/4.</text>
</comment>
<reference evidence="11 12" key="1">
    <citation type="submission" date="2019-11" db="EMBL/GenBank/DDBJ databases">
        <title>Agromyces kandeliae sp. nov., isolated from mangrove soil.</title>
        <authorList>
            <person name="Wang R."/>
        </authorList>
    </citation>
    <scope>NUCLEOTIDE SEQUENCE [LARGE SCALE GENOMIC DNA]</scope>
    <source>
        <strain evidence="11 12">JCM 11431</strain>
    </source>
</reference>
<comment type="subcellular location">
    <subcellularLocation>
        <location evidence="8">Cytoplasm</location>
    </subcellularLocation>
</comment>
<protein>
    <recommendedName>
        <fullName evidence="8">Glucose-6-phosphate isomerase</fullName>
        <shortName evidence="8">GPI</shortName>
        <ecNumber evidence="8">5.3.1.9</ecNumber>
    </recommendedName>
    <alternativeName>
        <fullName evidence="8">Phosphoglucose isomerase</fullName>
        <shortName evidence="8">PGI</shortName>
    </alternativeName>
    <alternativeName>
        <fullName evidence="8">Phosphohexose isomerase</fullName>
        <shortName evidence="8">PHI</shortName>
    </alternativeName>
</protein>
<keyword evidence="5 8" id="KW-0324">Glycolysis</keyword>
<dbReference type="OrthoDB" id="140919at2"/>
<evidence type="ECO:0000256" key="5">
    <source>
        <dbReference type="ARBA" id="ARBA00023152"/>
    </source>
</evidence>
<dbReference type="PANTHER" id="PTHR11469:SF1">
    <property type="entry name" value="GLUCOSE-6-PHOSPHATE ISOMERASE"/>
    <property type="match status" value="1"/>
</dbReference>
<comment type="pathway">
    <text evidence="8">Carbohydrate biosynthesis; gluconeogenesis.</text>
</comment>
<dbReference type="UniPathway" id="UPA00109">
    <property type="reaction ID" value="UER00181"/>
</dbReference>
<feature type="region of interest" description="Disordered" evidence="10">
    <location>
        <begin position="1"/>
        <end position="26"/>
    </location>
</feature>
<dbReference type="UniPathway" id="UPA00138"/>
<dbReference type="Pfam" id="PF00342">
    <property type="entry name" value="PGI"/>
    <property type="match status" value="1"/>
</dbReference>
<evidence type="ECO:0000256" key="6">
    <source>
        <dbReference type="ARBA" id="ARBA00023235"/>
    </source>
</evidence>
<evidence type="ECO:0000256" key="8">
    <source>
        <dbReference type="HAMAP-Rule" id="MF_00473"/>
    </source>
</evidence>
<dbReference type="NCBIfam" id="NF001211">
    <property type="entry name" value="PRK00179.1"/>
    <property type="match status" value="1"/>
</dbReference>
<dbReference type="PROSITE" id="PS00174">
    <property type="entry name" value="P_GLUCOSE_ISOMERASE_2"/>
    <property type="match status" value="1"/>
</dbReference>
<evidence type="ECO:0000256" key="3">
    <source>
        <dbReference type="ARBA" id="ARBA00022432"/>
    </source>
</evidence>
<evidence type="ECO:0000256" key="1">
    <source>
        <dbReference type="ARBA" id="ARBA00004926"/>
    </source>
</evidence>
<sequence>MSDVSPVTHVVNSDTSRGTVADAASARSRRRASHGFTCRIWGGSVRRVSTPIDPTATAAWSELEAHRESFSPDLRAWFAADPDRVERMSLPLADLHVDLSKNLVTDEVVASLVRLAEETGVAERYAAMLAGEHINTTEDRAVLHTALRRPKGAEPALVVDGQDVDHDVHEVLDRVAAFADRVRSGDWLGVTGERVTDVVNIGIGGSDLGPVMVSEALKPYADAGIRAHFVSNIDPTDLAQKTADLDPGTTLFIVASKTFTTLETLTNARLARDWLWAGLEASGAIDGDEASRTDAVAHHFVAVSTALDKVAGFGIDTENAFGFWDWVGGRYSVDSAIGLSLAIELGPEAFRDLLAGFHAVDEHVRTTPLERNVPVLMGLLNVWYSNLLGSQSHAVLPYAQQLHRFPAYLQQLTMESNGKSVRWDGSPVTTTTGEVFWGEPGTNGQHAFYQLIHQGTRLIPADFIAFVNPAYPLTDDGRDVHGLFLANFLAQTKALAFGKTAEEVEAGGTTGPLVAARTFDGNRPTTSIFAPSLTPSVLGQLIALYEHITFTQGVIWGINSFDQWGVELGKQLALQIAPAIEGDEAALAAQDASTRALLGYYRTHRSG</sequence>
<comment type="catalytic activity">
    <reaction evidence="7 8 9">
        <text>alpha-D-glucose 6-phosphate = beta-D-fructose 6-phosphate</text>
        <dbReference type="Rhea" id="RHEA:11816"/>
        <dbReference type="ChEBI" id="CHEBI:57634"/>
        <dbReference type="ChEBI" id="CHEBI:58225"/>
        <dbReference type="EC" id="5.3.1.9"/>
    </reaction>
</comment>
<comment type="similarity">
    <text evidence="2 8 9">Belongs to the GPI family.</text>
</comment>
<feature type="active site" evidence="8">
    <location>
        <position position="570"/>
    </location>
</feature>
<comment type="caution">
    <text evidence="11">The sequence shown here is derived from an EMBL/GenBank/DDBJ whole genome shotgun (WGS) entry which is preliminary data.</text>
</comment>
<proteinExistence type="inferred from homology"/>
<evidence type="ECO:0000256" key="7">
    <source>
        <dbReference type="ARBA" id="ARBA00029321"/>
    </source>
</evidence>
<accession>A0A7C9LVH8</accession>
<name>A0A7C9LVH8_9MICO</name>
<dbReference type="InterPro" id="IPR023096">
    <property type="entry name" value="G6P_Isomerase_C"/>
</dbReference>
<dbReference type="PROSITE" id="PS51463">
    <property type="entry name" value="P_GLUCOSE_ISOMERASE_3"/>
    <property type="match status" value="1"/>
</dbReference>
<dbReference type="PRINTS" id="PR00662">
    <property type="entry name" value="G6PISOMERASE"/>
</dbReference>
<evidence type="ECO:0000256" key="9">
    <source>
        <dbReference type="RuleBase" id="RU000612"/>
    </source>
</evidence>
<evidence type="ECO:0000256" key="4">
    <source>
        <dbReference type="ARBA" id="ARBA00022490"/>
    </source>
</evidence>
<dbReference type="Proteomes" id="UP000480122">
    <property type="component" value="Unassembled WGS sequence"/>
</dbReference>
<dbReference type="EC" id="5.3.1.9" evidence="8"/>
<evidence type="ECO:0000313" key="12">
    <source>
        <dbReference type="Proteomes" id="UP000480122"/>
    </source>
</evidence>
<dbReference type="PANTHER" id="PTHR11469">
    <property type="entry name" value="GLUCOSE-6-PHOSPHATE ISOMERASE"/>
    <property type="match status" value="1"/>
</dbReference>
<dbReference type="GO" id="GO:0006094">
    <property type="term" value="P:gluconeogenesis"/>
    <property type="evidence" value="ECO:0007669"/>
    <property type="project" value="UniProtKB-UniRule"/>
</dbReference>
<dbReference type="InterPro" id="IPR018189">
    <property type="entry name" value="Phosphoglucose_isomerase_CS"/>
</dbReference>
<dbReference type="CDD" id="cd05016">
    <property type="entry name" value="SIS_PGI_2"/>
    <property type="match status" value="1"/>
</dbReference>
<evidence type="ECO:0000256" key="2">
    <source>
        <dbReference type="ARBA" id="ARBA00006604"/>
    </source>
</evidence>
<dbReference type="SUPFAM" id="SSF53697">
    <property type="entry name" value="SIS domain"/>
    <property type="match status" value="1"/>
</dbReference>